<dbReference type="Gene3D" id="3.30.1370.10">
    <property type="entry name" value="K Homology domain, type 1"/>
    <property type="match status" value="2"/>
</dbReference>
<dbReference type="InterPro" id="IPR036612">
    <property type="entry name" value="KH_dom_type_1_sf"/>
</dbReference>
<keyword evidence="1" id="KW-0677">Repeat</keyword>
<evidence type="ECO:0000313" key="4">
    <source>
        <dbReference type="EMBL" id="KAK9764727.1"/>
    </source>
</evidence>
<dbReference type="PROSITE" id="PS50084">
    <property type="entry name" value="KH_TYPE_1"/>
    <property type="match status" value="2"/>
</dbReference>
<dbReference type="SUPFAM" id="SSF54791">
    <property type="entry name" value="Eukaryotic type KH-domain (KH-domain type I)"/>
    <property type="match status" value="2"/>
</dbReference>
<keyword evidence="2" id="KW-0694">RNA-binding</keyword>
<accession>A0ABR2WT81</accession>
<dbReference type="InterPro" id="IPR004087">
    <property type="entry name" value="KH_dom"/>
</dbReference>
<feature type="domain" description="K Homology" evidence="3">
    <location>
        <begin position="184"/>
        <end position="254"/>
    </location>
</feature>
<sequence>MPPSTPKVLSLYDSGFVLFPDNDSLSLNSPPPHSPPPLSPTNNITNFFSSLSRRSFSSRVNPITPMAPPVTSENSLFSYSPYAQREMPPGMGMDHTRSDVNYSGYSQEDALARFARMSLDQHSLVSHMLPPQTNFDMYASSVRPILDPIPGLDQPLPILNRSASASISSSSSDPAIHDSRPSASNFILRSLVTSKDAGIIIGKSGRNVAALRDSTGVKAGVSKVVQGVPDRVLSVTGTLLGVAKAYSMIVQALLDNSPDAQESAFTNPASADGKTGVIRLLISHNLMGTVIGRQGVKIKHIQDLSHARMVASKELLPQSTERVIEVQGSIEAIRIAVQEIGKCLIEDWERGAGTVLYHPANVAGLGSRDRERLDREREFTKRSIIRTGCGTDFNRPVPVEDFYENISASRDSFTRAMSNSSNITSREISIPDKENVEFSY</sequence>
<dbReference type="CDD" id="cd22456">
    <property type="entry name" value="KH-I_Rnc1_rpt2"/>
    <property type="match status" value="1"/>
</dbReference>
<dbReference type="Proteomes" id="UP001479436">
    <property type="component" value="Unassembled WGS sequence"/>
</dbReference>
<evidence type="ECO:0000259" key="3">
    <source>
        <dbReference type="SMART" id="SM00322"/>
    </source>
</evidence>
<evidence type="ECO:0000256" key="1">
    <source>
        <dbReference type="ARBA" id="ARBA00022737"/>
    </source>
</evidence>
<organism evidence="4 5">
    <name type="scientific">Basidiobolus ranarum</name>
    <dbReference type="NCBI Taxonomy" id="34480"/>
    <lineage>
        <taxon>Eukaryota</taxon>
        <taxon>Fungi</taxon>
        <taxon>Fungi incertae sedis</taxon>
        <taxon>Zoopagomycota</taxon>
        <taxon>Entomophthoromycotina</taxon>
        <taxon>Basidiobolomycetes</taxon>
        <taxon>Basidiobolales</taxon>
        <taxon>Basidiobolaceae</taxon>
        <taxon>Basidiobolus</taxon>
    </lineage>
</organism>
<dbReference type="PANTHER" id="PTHR10288">
    <property type="entry name" value="KH DOMAIN CONTAINING RNA BINDING PROTEIN"/>
    <property type="match status" value="1"/>
</dbReference>
<reference evidence="4 5" key="1">
    <citation type="submission" date="2023-04" db="EMBL/GenBank/DDBJ databases">
        <title>Genome of Basidiobolus ranarum AG-B5.</title>
        <authorList>
            <person name="Stajich J.E."/>
            <person name="Carter-House D."/>
            <person name="Gryganskyi A."/>
        </authorList>
    </citation>
    <scope>NUCLEOTIDE SEQUENCE [LARGE SCALE GENOMIC DNA]</scope>
    <source>
        <strain evidence="4 5">AG-B5</strain>
    </source>
</reference>
<dbReference type="SMART" id="SM00322">
    <property type="entry name" value="KH"/>
    <property type="match status" value="2"/>
</dbReference>
<proteinExistence type="predicted"/>
<gene>
    <name evidence="4" type="primary">HEK2_3</name>
    <name evidence="4" type="ORF">K7432_007556</name>
</gene>
<keyword evidence="5" id="KW-1185">Reference proteome</keyword>
<name>A0ABR2WT81_9FUNG</name>
<protein>
    <submittedName>
        <fullName evidence="4">RNA binding protein, heterogenous nuclear RNP-K like protein</fullName>
    </submittedName>
</protein>
<evidence type="ECO:0000256" key="2">
    <source>
        <dbReference type="PROSITE-ProRule" id="PRU00117"/>
    </source>
</evidence>
<dbReference type="InterPro" id="IPR004088">
    <property type="entry name" value="KH_dom_type_1"/>
</dbReference>
<comment type="caution">
    <text evidence="4">The sequence shown here is derived from an EMBL/GenBank/DDBJ whole genome shotgun (WGS) entry which is preliminary data.</text>
</comment>
<dbReference type="CDD" id="cd22455">
    <property type="entry name" value="KH-I_Rnc1_rpt1"/>
    <property type="match status" value="1"/>
</dbReference>
<evidence type="ECO:0000313" key="5">
    <source>
        <dbReference type="Proteomes" id="UP001479436"/>
    </source>
</evidence>
<feature type="domain" description="K Homology" evidence="3">
    <location>
        <begin position="274"/>
        <end position="345"/>
    </location>
</feature>
<dbReference type="EMBL" id="JASJQH010000378">
    <property type="protein sequence ID" value="KAK9764727.1"/>
    <property type="molecule type" value="Genomic_DNA"/>
</dbReference>
<dbReference type="Pfam" id="PF00013">
    <property type="entry name" value="KH_1"/>
    <property type="match status" value="2"/>
</dbReference>